<dbReference type="AlphaFoldDB" id="A0A859FCE8"/>
<dbReference type="GO" id="GO:0051301">
    <property type="term" value="P:cell division"/>
    <property type="evidence" value="ECO:0007669"/>
    <property type="project" value="UniProtKB-KW"/>
</dbReference>
<dbReference type="GO" id="GO:0005737">
    <property type="term" value="C:cytoplasm"/>
    <property type="evidence" value="ECO:0007669"/>
    <property type="project" value="UniProtKB-SubCell"/>
</dbReference>
<keyword evidence="9 11" id="KW-0233">DNA recombination</keyword>
<feature type="active site" evidence="11">
    <location>
        <position position="147"/>
    </location>
</feature>
<evidence type="ECO:0000313" key="15">
    <source>
        <dbReference type="Proteomes" id="UP000318138"/>
    </source>
</evidence>
<dbReference type="Proteomes" id="UP000318138">
    <property type="component" value="Chromosome"/>
</dbReference>
<dbReference type="InterPro" id="IPR023009">
    <property type="entry name" value="Tyrosine_recombinase_XerC/XerD"/>
</dbReference>
<evidence type="ECO:0000256" key="1">
    <source>
        <dbReference type="ARBA" id="ARBA00004496"/>
    </source>
</evidence>
<evidence type="ECO:0000256" key="11">
    <source>
        <dbReference type="HAMAP-Rule" id="MF_01807"/>
    </source>
</evidence>
<evidence type="ECO:0000313" key="14">
    <source>
        <dbReference type="EMBL" id="QKS71023.1"/>
    </source>
</evidence>
<feature type="active site" evidence="11">
    <location>
        <position position="242"/>
    </location>
</feature>
<dbReference type="InterPro" id="IPR050090">
    <property type="entry name" value="Tyrosine_recombinase_XerCD"/>
</dbReference>
<gene>
    <name evidence="11 14" type="primary">xerD</name>
    <name evidence="14" type="ORF">FLK61_30360</name>
</gene>
<dbReference type="NCBIfam" id="TIGR02225">
    <property type="entry name" value="recomb_XerD"/>
    <property type="match status" value="1"/>
</dbReference>
<feature type="active site" evidence="11">
    <location>
        <position position="245"/>
    </location>
</feature>
<dbReference type="Pfam" id="PF02899">
    <property type="entry name" value="Phage_int_SAM_1"/>
    <property type="match status" value="1"/>
</dbReference>
<keyword evidence="5 11" id="KW-0132">Cell division</keyword>
<dbReference type="HAMAP" id="MF_01808">
    <property type="entry name" value="Recomb_XerC_XerD"/>
    <property type="match status" value="1"/>
</dbReference>
<dbReference type="InterPro" id="IPR011010">
    <property type="entry name" value="DNA_brk_join_enz"/>
</dbReference>
<comment type="similarity">
    <text evidence="2 11">Belongs to the 'phage' integrase family. XerD subfamily.</text>
</comment>
<keyword evidence="10 11" id="KW-0131">Cell cycle</keyword>
<evidence type="ECO:0000256" key="6">
    <source>
        <dbReference type="ARBA" id="ARBA00022829"/>
    </source>
</evidence>
<dbReference type="RefSeq" id="WP_176009060.1">
    <property type="nucleotide sequence ID" value="NZ_CP041372.2"/>
</dbReference>
<evidence type="ECO:0000256" key="3">
    <source>
        <dbReference type="ARBA" id="ARBA00015810"/>
    </source>
</evidence>
<keyword evidence="6 11" id="KW-0159">Chromosome partition</keyword>
<keyword evidence="4 11" id="KW-0963">Cytoplasm</keyword>
<evidence type="ECO:0000256" key="2">
    <source>
        <dbReference type="ARBA" id="ARBA00010450"/>
    </source>
</evidence>
<keyword evidence="8 11" id="KW-0238">DNA-binding</keyword>
<dbReference type="PROSITE" id="PS51898">
    <property type="entry name" value="TYR_RECOMBINASE"/>
    <property type="match status" value="1"/>
</dbReference>
<dbReference type="InterPro" id="IPR010998">
    <property type="entry name" value="Integrase_recombinase_N"/>
</dbReference>
<dbReference type="InterPro" id="IPR011932">
    <property type="entry name" value="Recomb_XerD"/>
</dbReference>
<keyword evidence="15" id="KW-1185">Reference proteome</keyword>
<dbReference type="PANTHER" id="PTHR30349:SF81">
    <property type="entry name" value="TYROSINE RECOMBINASE XERC"/>
    <property type="match status" value="1"/>
</dbReference>
<dbReference type="InterPro" id="IPR004107">
    <property type="entry name" value="Integrase_SAM-like_N"/>
</dbReference>
<dbReference type="HAMAP" id="MF_01807">
    <property type="entry name" value="Recomb_XerD"/>
    <property type="match status" value="1"/>
</dbReference>
<comment type="subcellular location">
    <subcellularLocation>
        <location evidence="1 11">Cytoplasm</location>
    </subcellularLocation>
</comment>
<dbReference type="GO" id="GO:0009037">
    <property type="term" value="F:tyrosine-based site-specific recombinase activity"/>
    <property type="evidence" value="ECO:0007669"/>
    <property type="project" value="UniProtKB-UniRule"/>
</dbReference>
<comment type="subunit">
    <text evidence="11">Forms a cyclic heterotetrameric complex composed of two molecules of XerC and two molecules of XerD.</text>
</comment>
<accession>A0A859FCE8</accession>
<evidence type="ECO:0000256" key="10">
    <source>
        <dbReference type="ARBA" id="ARBA00023306"/>
    </source>
</evidence>
<feature type="active site" evidence="11">
    <location>
        <position position="171"/>
    </location>
</feature>
<evidence type="ECO:0000256" key="4">
    <source>
        <dbReference type="ARBA" id="ARBA00022490"/>
    </source>
</evidence>
<evidence type="ECO:0000256" key="9">
    <source>
        <dbReference type="ARBA" id="ARBA00023172"/>
    </source>
</evidence>
<proteinExistence type="inferred from homology"/>
<dbReference type="GO" id="GO:0003677">
    <property type="term" value="F:DNA binding"/>
    <property type="evidence" value="ECO:0007669"/>
    <property type="project" value="UniProtKB-UniRule"/>
</dbReference>
<comment type="function">
    <text evidence="11">Site-specific tyrosine recombinase, which acts by catalyzing the cutting and rejoining of the recombining DNA molecules. The XerC-XerD complex is essential to convert dimers of the bacterial chromosome into monomers to permit their segregation at cell division. It also contributes to the segregational stability of plasmids.</text>
</comment>
<dbReference type="PANTHER" id="PTHR30349">
    <property type="entry name" value="PHAGE INTEGRASE-RELATED"/>
    <property type="match status" value="1"/>
</dbReference>
<keyword evidence="7 11" id="KW-0229">DNA integration</keyword>
<reference evidence="15" key="1">
    <citation type="submission" date="2019-07" db="EMBL/GenBank/DDBJ databases">
        <title>Bacillus alkalisoli sp. nov. isolated from saline soil.</title>
        <authorList>
            <person name="Sun J.-Q."/>
            <person name="Xu L."/>
        </authorList>
    </citation>
    <scope>NUCLEOTIDE SEQUENCE [LARGE SCALE GENOMIC DNA]</scope>
    <source>
        <strain evidence="15">M4U3P1</strain>
    </source>
</reference>
<feature type="active site" description="O-(3'-phospho-DNA)-tyrosine intermediate" evidence="11">
    <location>
        <position position="277"/>
    </location>
</feature>
<dbReference type="EMBL" id="CP041372">
    <property type="protein sequence ID" value="QKS71023.1"/>
    <property type="molecule type" value="Genomic_DNA"/>
</dbReference>
<dbReference type="KEGG" id="psua:FLK61_30360"/>
<dbReference type="Gene3D" id="1.10.150.130">
    <property type="match status" value="1"/>
</dbReference>
<protein>
    <recommendedName>
        <fullName evidence="3 11">Tyrosine recombinase XerD</fullName>
    </recommendedName>
</protein>
<dbReference type="Gene3D" id="1.10.443.10">
    <property type="entry name" value="Intergrase catalytic core"/>
    <property type="match status" value="1"/>
</dbReference>
<evidence type="ECO:0000259" key="13">
    <source>
        <dbReference type="PROSITE" id="PS51900"/>
    </source>
</evidence>
<dbReference type="InterPro" id="IPR013762">
    <property type="entry name" value="Integrase-like_cat_sf"/>
</dbReference>
<evidence type="ECO:0000259" key="12">
    <source>
        <dbReference type="PROSITE" id="PS51898"/>
    </source>
</evidence>
<dbReference type="NCBIfam" id="NF001399">
    <property type="entry name" value="PRK00283.1"/>
    <property type="match status" value="1"/>
</dbReference>
<dbReference type="GO" id="GO:0006313">
    <property type="term" value="P:DNA transposition"/>
    <property type="evidence" value="ECO:0007669"/>
    <property type="project" value="UniProtKB-UniRule"/>
</dbReference>
<feature type="active site" evidence="11">
    <location>
        <position position="268"/>
    </location>
</feature>
<dbReference type="InterPro" id="IPR002104">
    <property type="entry name" value="Integrase_catalytic"/>
</dbReference>
<dbReference type="NCBIfam" id="NF040815">
    <property type="entry name" value="recomb_XerA_Arch"/>
    <property type="match status" value="1"/>
</dbReference>
<feature type="domain" description="Core-binding (CB)" evidence="13">
    <location>
        <begin position="1"/>
        <end position="86"/>
    </location>
</feature>
<dbReference type="InterPro" id="IPR044068">
    <property type="entry name" value="CB"/>
</dbReference>
<dbReference type="GO" id="GO:0007059">
    <property type="term" value="P:chromosome segregation"/>
    <property type="evidence" value="ECO:0007669"/>
    <property type="project" value="UniProtKB-UniRule"/>
</dbReference>
<dbReference type="SUPFAM" id="SSF56349">
    <property type="entry name" value="DNA breaking-rejoining enzymes"/>
    <property type="match status" value="1"/>
</dbReference>
<dbReference type="CDD" id="cd00798">
    <property type="entry name" value="INT_XerDC_C"/>
    <property type="match status" value="1"/>
</dbReference>
<feature type="domain" description="Tyr recombinase" evidence="12">
    <location>
        <begin position="107"/>
        <end position="290"/>
    </location>
</feature>
<dbReference type="Pfam" id="PF00589">
    <property type="entry name" value="Phage_integrase"/>
    <property type="match status" value="1"/>
</dbReference>
<evidence type="ECO:0000256" key="8">
    <source>
        <dbReference type="ARBA" id="ARBA00023125"/>
    </source>
</evidence>
<dbReference type="PROSITE" id="PS51900">
    <property type="entry name" value="CB"/>
    <property type="match status" value="1"/>
</dbReference>
<name>A0A859FCE8_9BACI</name>
<sequence length="296" mass="34090">MESEMKAFIQFLTVEKGLALNSTKAYERDLTVYKQYLMEVEQLSAWEEVRKLHILQFLKHLHELGRATTTVSRMLSSIKSFHLFLIRERFASVDPTLHVDRPKQQQRLPKVLSAKEVEALLDVSSSNEPLDKRNRAMMELLYATGMRVTELTTLKMNDLHLAMGFVRCIGKGNKERIIPLGKPAKEAVEAYLIDARPALLKRTSSDFVFVNHHGRELSRQGFWKIVKKLAKSARIEKELTPHTLRHSFATHLLENGADLRAVQEMLGHADISTTQIYTHVTKVRMKEVYSNYHPRA</sequence>
<dbReference type="SUPFAM" id="SSF47823">
    <property type="entry name" value="lambda integrase-like, N-terminal domain"/>
    <property type="match status" value="1"/>
</dbReference>
<evidence type="ECO:0000256" key="7">
    <source>
        <dbReference type="ARBA" id="ARBA00022908"/>
    </source>
</evidence>
<evidence type="ECO:0000256" key="5">
    <source>
        <dbReference type="ARBA" id="ARBA00022618"/>
    </source>
</evidence>
<organism evidence="14 15">
    <name type="scientific">Paenalkalicoccus suaedae</name>
    <dbReference type="NCBI Taxonomy" id="2592382"/>
    <lineage>
        <taxon>Bacteria</taxon>
        <taxon>Bacillati</taxon>
        <taxon>Bacillota</taxon>
        <taxon>Bacilli</taxon>
        <taxon>Bacillales</taxon>
        <taxon>Bacillaceae</taxon>
        <taxon>Paenalkalicoccus</taxon>
    </lineage>
</organism>